<dbReference type="Proteomes" id="UP000283210">
    <property type="component" value="Chromosome 20"/>
</dbReference>
<protein>
    <submittedName>
        <fullName evidence="2">Uncharacterized protein</fullName>
    </submittedName>
</protein>
<proteinExistence type="predicted"/>
<evidence type="ECO:0000313" key="2">
    <source>
        <dbReference type="EMBL" id="RVE59187.1"/>
    </source>
</evidence>
<feature type="region of interest" description="Disordered" evidence="1">
    <location>
        <begin position="50"/>
        <end position="133"/>
    </location>
</feature>
<sequence>MICWRFRFPTNSIRMVPMLLSASEPPGVDVLAAITRTMLSWCRATVLPRYSARNTEPNPPEPTASTERSCSQWMTEEQHRGAAARRGGGAQRAAADTARRVGKQASGQQAAGGDRGRHGGVWPRGRYRSLLQT</sequence>
<name>A0A437C8W9_ORYJA</name>
<organism evidence="2 3">
    <name type="scientific">Oryzias javanicus</name>
    <name type="common">Javanese ricefish</name>
    <name type="synonym">Aplocheilus javanicus</name>
    <dbReference type="NCBI Taxonomy" id="123683"/>
    <lineage>
        <taxon>Eukaryota</taxon>
        <taxon>Metazoa</taxon>
        <taxon>Chordata</taxon>
        <taxon>Craniata</taxon>
        <taxon>Vertebrata</taxon>
        <taxon>Euteleostomi</taxon>
        <taxon>Actinopterygii</taxon>
        <taxon>Neopterygii</taxon>
        <taxon>Teleostei</taxon>
        <taxon>Neoteleostei</taxon>
        <taxon>Acanthomorphata</taxon>
        <taxon>Ovalentaria</taxon>
        <taxon>Atherinomorphae</taxon>
        <taxon>Beloniformes</taxon>
        <taxon>Adrianichthyidae</taxon>
        <taxon>Oryziinae</taxon>
        <taxon>Oryzias</taxon>
    </lineage>
</organism>
<gene>
    <name evidence="2" type="ORF">OJAV_G00201630</name>
</gene>
<reference evidence="2 3" key="2">
    <citation type="submission" date="2019-01" db="EMBL/GenBank/DDBJ databases">
        <title>A chromosome length genome reference of the Java medaka (oryzias javanicus).</title>
        <authorList>
            <person name="Herpin A."/>
            <person name="Takehana Y."/>
            <person name="Naruse K."/>
            <person name="Ansai S."/>
            <person name="Kawaguchi M."/>
        </authorList>
    </citation>
    <scope>NUCLEOTIDE SEQUENCE [LARGE SCALE GENOMIC DNA]</scope>
    <source>
        <strain evidence="2">RS831</strain>
        <tissue evidence="2">Whole body</tissue>
    </source>
</reference>
<evidence type="ECO:0000313" key="3">
    <source>
        <dbReference type="Proteomes" id="UP000283210"/>
    </source>
</evidence>
<evidence type="ECO:0000256" key="1">
    <source>
        <dbReference type="SAM" id="MobiDB-lite"/>
    </source>
</evidence>
<feature type="compositionally biased region" description="Polar residues" evidence="1">
    <location>
        <begin position="63"/>
        <end position="75"/>
    </location>
</feature>
<accession>A0A437C8W9</accession>
<dbReference type="AlphaFoldDB" id="A0A437C8W9"/>
<keyword evidence="3" id="KW-1185">Reference proteome</keyword>
<feature type="compositionally biased region" description="Low complexity" evidence="1">
    <location>
        <begin position="103"/>
        <end position="112"/>
    </location>
</feature>
<dbReference type="EMBL" id="CM012456">
    <property type="protein sequence ID" value="RVE59187.1"/>
    <property type="molecule type" value="Genomic_DNA"/>
</dbReference>
<reference evidence="2 3" key="1">
    <citation type="submission" date="2018-11" db="EMBL/GenBank/DDBJ databases">
        <authorList>
            <person name="Lopez-Roques C."/>
            <person name="Donnadieu C."/>
            <person name="Bouchez O."/>
            <person name="Klopp C."/>
            <person name="Cabau C."/>
            <person name="Zahm M."/>
        </authorList>
    </citation>
    <scope>NUCLEOTIDE SEQUENCE [LARGE SCALE GENOMIC DNA]</scope>
    <source>
        <strain evidence="2">RS831</strain>
        <tissue evidence="2">Whole body</tissue>
    </source>
</reference>